<dbReference type="EMBL" id="CP002480">
    <property type="protein sequence ID" value="ADW70207.1"/>
    <property type="molecule type" value="Genomic_DNA"/>
</dbReference>
<feature type="chain" id="PRO_5003234272" description="Tetratricopeptide repeat protein" evidence="2">
    <location>
        <begin position="32"/>
        <end position="598"/>
    </location>
</feature>
<evidence type="ECO:0000313" key="3">
    <source>
        <dbReference type="EMBL" id="ADW70207.1"/>
    </source>
</evidence>
<feature type="region of interest" description="Disordered" evidence="1">
    <location>
        <begin position="564"/>
        <end position="598"/>
    </location>
</feature>
<evidence type="ECO:0008006" key="5">
    <source>
        <dbReference type="Google" id="ProtNLM"/>
    </source>
</evidence>
<feature type="compositionally biased region" description="Basic and acidic residues" evidence="1">
    <location>
        <begin position="579"/>
        <end position="598"/>
    </location>
</feature>
<feature type="signal peptide" evidence="2">
    <location>
        <begin position="1"/>
        <end position="31"/>
    </location>
</feature>
<dbReference type="KEGG" id="acm:AciX9_3196"/>
<dbReference type="eggNOG" id="COG0457">
    <property type="taxonomic scope" value="Bacteria"/>
</dbReference>
<name>E8X1H2_GRATM</name>
<dbReference type="STRING" id="1198114.AciX9_3196"/>
<dbReference type="PaxDb" id="1198114-AciX9_3196"/>
<dbReference type="Proteomes" id="UP000000343">
    <property type="component" value="Chromosome"/>
</dbReference>
<keyword evidence="2" id="KW-0732">Signal</keyword>
<evidence type="ECO:0000256" key="2">
    <source>
        <dbReference type="SAM" id="SignalP"/>
    </source>
</evidence>
<organism evidence="4">
    <name type="scientific">Granulicella tundricola (strain ATCC BAA-1859 / DSM 23138 / MP5ACTX9)</name>
    <dbReference type="NCBI Taxonomy" id="1198114"/>
    <lineage>
        <taxon>Bacteria</taxon>
        <taxon>Pseudomonadati</taxon>
        <taxon>Acidobacteriota</taxon>
        <taxon>Terriglobia</taxon>
        <taxon>Terriglobales</taxon>
        <taxon>Acidobacteriaceae</taxon>
        <taxon>Granulicella</taxon>
    </lineage>
</organism>
<sequence>MASTRVFYLPTTRHILTLCTAVFLAPLSAFAQGSSSSSNSEIRQQTQQQPSSSSAARTRRAEAAGAAVTLETNEALFTVATGLNACGYDDDLANSNPVRIEIRADVEAAIQASPAAAKSRQALCNYMSEHQLNDFGRQVAQYVSLGLYLSPPPALAPTADQLDMPPDALQVVNVLPLLRTFAEDTALHSIWIKHRPEYEAITARVHDPLTRIILDANIYIRVPVSTYDGRTFQVLVEPMLAPSAPNARIYATDYDIVTSPDTAGNIRLEQVRHLYLHYAIEPLVYSSASSMQRLTPLLKPVQAAPLEFIYKSDIVALLTECLIKAIEARTMDTGFTPPAKPKTRNVRAEEVQYNAALGVYERQAEQVRRRQVDLDMRQGWVLTDYFYGQMAQREHDSASLKEEMGEMVYGMDVGREQHHDEQIAFLPEGSGEFVRRVRPQPTGMMLAEELMMKGDLDGARDLAQKALTDPKQDHAEAEFVVARVELMEGDPETSLAGLKDVLATSKNPRTLAWAHIYLGRLLDIKTPPERTEAIAEYKAATNVPGVQPDARAAAQAGLKTAFIVPKTTHTEEEPVDPTGKAEKDAYKPDEPDPPAKPH</sequence>
<gene>
    <name evidence="3" type="ordered locus">AciX9_3196</name>
</gene>
<protein>
    <recommendedName>
        <fullName evidence="5">Tetratricopeptide repeat protein</fullName>
    </recommendedName>
</protein>
<feature type="region of interest" description="Disordered" evidence="1">
    <location>
        <begin position="35"/>
        <end position="60"/>
    </location>
</feature>
<keyword evidence="4" id="KW-1185">Reference proteome</keyword>
<evidence type="ECO:0000256" key="1">
    <source>
        <dbReference type="SAM" id="MobiDB-lite"/>
    </source>
</evidence>
<dbReference type="HOGENOM" id="CLU_537233_0_0_0"/>
<dbReference type="AlphaFoldDB" id="E8X1H2"/>
<reference evidence="4" key="1">
    <citation type="submission" date="2011-01" db="EMBL/GenBank/DDBJ databases">
        <title>Complete sequence of chromosome of Acidobacterium sp. MP5ACTX9.</title>
        <authorList>
            <consortium name="US DOE Joint Genome Institute"/>
            <person name="Lucas S."/>
            <person name="Copeland A."/>
            <person name="Lapidus A."/>
            <person name="Cheng J.-F."/>
            <person name="Goodwin L."/>
            <person name="Pitluck S."/>
            <person name="Teshima H."/>
            <person name="Detter J.C."/>
            <person name="Han C."/>
            <person name="Tapia R."/>
            <person name="Land M."/>
            <person name="Hauser L."/>
            <person name="Kyrpides N."/>
            <person name="Ivanova N."/>
            <person name="Ovchinnikova G."/>
            <person name="Pagani I."/>
            <person name="Rawat S.R."/>
            <person name="Mannisto M."/>
            <person name="Haggblom M.M."/>
            <person name="Woyke T."/>
        </authorList>
    </citation>
    <scope>NUCLEOTIDE SEQUENCE [LARGE SCALE GENOMIC DNA]</scope>
    <source>
        <strain evidence="4">MP5ACTX9</strain>
    </source>
</reference>
<dbReference type="InterPro" id="IPR011990">
    <property type="entry name" value="TPR-like_helical_dom_sf"/>
</dbReference>
<dbReference type="Gene3D" id="1.25.40.10">
    <property type="entry name" value="Tetratricopeptide repeat domain"/>
    <property type="match status" value="1"/>
</dbReference>
<accession>E8X1H2</accession>
<feature type="compositionally biased region" description="Low complexity" evidence="1">
    <location>
        <begin position="35"/>
        <end position="56"/>
    </location>
</feature>
<proteinExistence type="predicted"/>
<evidence type="ECO:0000313" key="4">
    <source>
        <dbReference type="Proteomes" id="UP000000343"/>
    </source>
</evidence>